<keyword evidence="4" id="KW-0472">Membrane</keyword>
<name>A0AAD7CK09_9AGAR</name>
<evidence type="ECO:0000313" key="5">
    <source>
        <dbReference type="EMBL" id="KAJ7650556.1"/>
    </source>
</evidence>
<comment type="subcellular location">
    <subcellularLocation>
        <location evidence="1">Membrane</location>
    </subcellularLocation>
</comment>
<keyword evidence="2" id="KW-0812">Transmembrane</keyword>
<protein>
    <submittedName>
        <fullName evidence="5">Uncharacterized protein</fullName>
    </submittedName>
</protein>
<dbReference type="Proteomes" id="UP001221142">
    <property type="component" value="Unassembled WGS sequence"/>
</dbReference>
<dbReference type="Gene3D" id="3.40.1110.10">
    <property type="entry name" value="Calcium-transporting ATPase, cytoplasmic domain N"/>
    <property type="match status" value="1"/>
</dbReference>
<dbReference type="EMBL" id="JARKIF010000001">
    <property type="protein sequence ID" value="KAJ7650556.1"/>
    <property type="molecule type" value="Genomic_DNA"/>
</dbReference>
<dbReference type="InterPro" id="IPR018303">
    <property type="entry name" value="ATPase_P-typ_P_site"/>
</dbReference>
<evidence type="ECO:0000256" key="4">
    <source>
        <dbReference type="ARBA" id="ARBA00023136"/>
    </source>
</evidence>
<dbReference type="GO" id="GO:0016020">
    <property type="term" value="C:membrane"/>
    <property type="evidence" value="ECO:0007669"/>
    <property type="project" value="UniProtKB-SubCell"/>
</dbReference>
<comment type="caution">
    <text evidence="5">The sequence shown here is derived from an EMBL/GenBank/DDBJ whole genome shotgun (WGS) entry which is preliminary data.</text>
</comment>
<dbReference type="InterPro" id="IPR023214">
    <property type="entry name" value="HAD_sf"/>
</dbReference>
<evidence type="ECO:0000256" key="1">
    <source>
        <dbReference type="ARBA" id="ARBA00004370"/>
    </source>
</evidence>
<proteinExistence type="predicted"/>
<sequence>MASHACVSGSEVSQPRLPLPLTPSIPWPCAPSSAVHTLALTLRVPNAIASHSPSVLDVARHNLSVHPTWRRSEDVQSRNLRHADDGADRRWIHSQAIPNTAPCVGETPAGDKCGGVVEMRRCGRGAVVTLTVGAQQFAKHKAIVTCITAIEEFAGVTILCSDKTGTLTINKLTIDRETIITYSSFSAEDVILLAAYALRTENQDTIDASVVQAISNVAA</sequence>
<dbReference type="InterPro" id="IPR023299">
    <property type="entry name" value="ATPase_P-typ_cyto_dom_N"/>
</dbReference>
<gene>
    <name evidence="5" type="ORF">FB45DRAFT_1017954</name>
</gene>
<dbReference type="Gene3D" id="3.40.50.1000">
    <property type="entry name" value="HAD superfamily/HAD-like"/>
    <property type="match status" value="1"/>
</dbReference>
<organism evidence="5 6">
    <name type="scientific">Roridomyces roridus</name>
    <dbReference type="NCBI Taxonomy" id="1738132"/>
    <lineage>
        <taxon>Eukaryota</taxon>
        <taxon>Fungi</taxon>
        <taxon>Dikarya</taxon>
        <taxon>Basidiomycota</taxon>
        <taxon>Agaricomycotina</taxon>
        <taxon>Agaricomycetes</taxon>
        <taxon>Agaricomycetidae</taxon>
        <taxon>Agaricales</taxon>
        <taxon>Marasmiineae</taxon>
        <taxon>Mycenaceae</taxon>
        <taxon>Roridomyces</taxon>
    </lineage>
</organism>
<keyword evidence="3" id="KW-1133">Transmembrane helix</keyword>
<evidence type="ECO:0000313" key="6">
    <source>
        <dbReference type="Proteomes" id="UP001221142"/>
    </source>
</evidence>
<dbReference type="GO" id="GO:0000166">
    <property type="term" value="F:nucleotide binding"/>
    <property type="evidence" value="ECO:0007669"/>
    <property type="project" value="InterPro"/>
</dbReference>
<accession>A0AAD7CK09</accession>
<reference evidence="5" key="1">
    <citation type="submission" date="2023-03" db="EMBL/GenBank/DDBJ databases">
        <title>Massive genome expansion in bonnet fungi (Mycena s.s.) driven by repeated elements and novel gene families across ecological guilds.</title>
        <authorList>
            <consortium name="Lawrence Berkeley National Laboratory"/>
            <person name="Harder C.B."/>
            <person name="Miyauchi S."/>
            <person name="Viragh M."/>
            <person name="Kuo A."/>
            <person name="Thoen E."/>
            <person name="Andreopoulos B."/>
            <person name="Lu D."/>
            <person name="Skrede I."/>
            <person name="Drula E."/>
            <person name="Henrissat B."/>
            <person name="Morin E."/>
            <person name="Kohler A."/>
            <person name="Barry K."/>
            <person name="LaButti K."/>
            <person name="Morin E."/>
            <person name="Salamov A."/>
            <person name="Lipzen A."/>
            <person name="Mereny Z."/>
            <person name="Hegedus B."/>
            <person name="Baldrian P."/>
            <person name="Stursova M."/>
            <person name="Weitz H."/>
            <person name="Taylor A."/>
            <person name="Grigoriev I.V."/>
            <person name="Nagy L.G."/>
            <person name="Martin F."/>
            <person name="Kauserud H."/>
        </authorList>
    </citation>
    <scope>NUCLEOTIDE SEQUENCE</scope>
    <source>
        <strain evidence="5">9284</strain>
    </source>
</reference>
<dbReference type="PROSITE" id="PS00154">
    <property type="entry name" value="ATPASE_E1_E2"/>
    <property type="match status" value="1"/>
</dbReference>
<dbReference type="PANTHER" id="PTHR42861">
    <property type="entry name" value="CALCIUM-TRANSPORTING ATPASE"/>
    <property type="match status" value="1"/>
</dbReference>
<evidence type="ECO:0000256" key="3">
    <source>
        <dbReference type="ARBA" id="ARBA00022989"/>
    </source>
</evidence>
<dbReference type="AlphaFoldDB" id="A0AAD7CK09"/>
<keyword evidence="6" id="KW-1185">Reference proteome</keyword>
<dbReference type="Gene3D" id="1.20.1110.10">
    <property type="entry name" value="Calcium-transporting ATPase, transmembrane domain"/>
    <property type="match status" value="1"/>
</dbReference>
<evidence type="ECO:0000256" key="2">
    <source>
        <dbReference type="ARBA" id="ARBA00022692"/>
    </source>
</evidence>